<name>A0A0F9I187_9ZZZZ</name>
<reference evidence="1" key="1">
    <citation type="journal article" date="2015" name="Nature">
        <title>Complex archaea that bridge the gap between prokaryotes and eukaryotes.</title>
        <authorList>
            <person name="Spang A."/>
            <person name="Saw J.H."/>
            <person name="Jorgensen S.L."/>
            <person name="Zaremba-Niedzwiedzka K."/>
            <person name="Martijn J."/>
            <person name="Lind A.E."/>
            <person name="van Eijk R."/>
            <person name="Schleper C."/>
            <person name="Guy L."/>
            <person name="Ettema T.J."/>
        </authorList>
    </citation>
    <scope>NUCLEOTIDE SEQUENCE</scope>
</reference>
<organism evidence="1">
    <name type="scientific">marine sediment metagenome</name>
    <dbReference type="NCBI Taxonomy" id="412755"/>
    <lineage>
        <taxon>unclassified sequences</taxon>
        <taxon>metagenomes</taxon>
        <taxon>ecological metagenomes</taxon>
    </lineage>
</organism>
<comment type="caution">
    <text evidence="1">The sequence shown here is derived from an EMBL/GenBank/DDBJ whole genome shotgun (WGS) entry which is preliminary data.</text>
</comment>
<gene>
    <name evidence="1" type="ORF">LCGC14_1933050</name>
</gene>
<sequence length="106" mass="12495">MDDYTEMREDTKRRVLEMVDKLPDEPFCRWVLDIPGIYFVLRGAEVSYVGSTQSMRQRWVQQPLRNAVDSGMLTLRYKRPASPKKKARLREEAFFISVLQPKLNSL</sequence>
<dbReference type="EMBL" id="LAZR01020793">
    <property type="protein sequence ID" value="KKL87605.1"/>
    <property type="molecule type" value="Genomic_DNA"/>
</dbReference>
<evidence type="ECO:0000313" key="1">
    <source>
        <dbReference type="EMBL" id="KKL87605.1"/>
    </source>
</evidence>
<proteinExistence type="predicted"/>
<dbReference type="AlphaFoldDB" id="A0A0F9I187"/>
<evidence type="ECO:0008006" key="2">
    <source>
        <dbReference type="Google" id="ProtNLM"/>
    </source>
</evidence>
<protein>
    <recommendedName>
        <fullName evidence="2">GIY-YIG domain-containing protein</fullName>
    </recommendedName>
</protein>
<accession>A0A0F9I187</accession>